<dbReference type="Proteomes" id="UP000019141">
    <property type="component" value="Unassembled WGS sequence"/>
</dbReference>
<evidence type="ECO:0000313" key="1">
    <source>
        <dbReference type="EMBL" id="ETW93436.1"/>
    </source>
</evidence>
<reference evidence="1 2" key="1">
    <citation type="journal article" date="2014" name="Nature">
        <title>An environmental bacterial taxon with a large and distinct metabolic repertoire.</title>
        <authorList>
            <person name="Wilson M.C."/>
            <person name="Mori T."/>
            <person name="Ruckert C."/>
            <person name="Uria A.R."/>
            <person name="Helf M.J."/>
            <person name="Takada K."/>
            <person name="Gernert C."/>
            <person name="Steffens U.A."/>
            <person name="Heycke N."/>
            <person name="Schmitt S."/>
            <person name="Rinke C."/>
            <person name="Helfrich E.J."/>
            <person name="Brachmann A.O."/>
            <person name="Gurgui C."/>
            <person name="Wakimoto T."/>
            <person name="Kracht M."/>
            <person name="Crusemann M."/>
            <person name="Hentschel U."/>
            <person name="Abe I."/>
            <person name="Matsunaga S."/>
            <person name="Kalinowski J."/>
            <person name="Takeyama H."/>
            <person name="Piel J."/>
        </authorList>
    </citation>
    <scope>NUCLEOTIDE SEQUENCE [LARGE SCALE GENOMIC DNA]</scope>
    <source>
        <strain evidence="2">TSY1</strain>
    </source>
</reference>
<sequence length="33" mass="3667">MAKILATDHNAPYCTVADLEMEPLCLSPILKHK</sequence>
<dbReference type="HOGENOM" id="CLU_3381126_0_0_7"/>
<name>W4L7W7_ENTF1</name>
<proteinExistence type="predicted"/>
<protein>
    <submittedName>
        <fullName evidence="1">Uncharacterized protein</fullName>
    </submittedName>
</protein>
<gene>
    <name evidence="1" type="ORF">ETSY1_39225</name>
</gene>
<dbReference type="EMBL" id="AZHW01001237">
    <property type="protein sequence ID" value="ETW93436.1"/>
    <property type="molecule type" value="Genomic_DNA"/>
</dbReference>
<keyword evidence="2" id="KW-1185">Reference proteome</keyword>
<accession>W4L7W7</accession>
<organism evidence="1 2">
    <name type="scientific">Entotheonella factor</name>
    <dbReference type="NCBI Taxonomy" id="1429438"/>
    <lineage>
        <taxon>Bacteria</taxon>
        <taxon>Pseudomonadati</taxon>
        <taxon>Nitrospinota/Tectimicrobiota group</taxon>
        <taxon>Candidatus Tectimicrobiota</taxon>
        <taxon>Candidatus Entotheonellia</taxon>
        <taxon>Candidatus Entotheonellales</taxon>
        <taxon>Candidatus Entotheonellaceae</taxon>
        <taxon>Candidatus Entotheonella</taxon>
    </lineage>
</organism>
<dbReference type="AlphaFoldDB" id="W4L7W7"/>
<comment type="caution">
    <text evidence="1">The sequence shown here is derived from an EMBL/GenBank/DDBJ whole genome shotgun (WGS) entry which is preliminary data.</text>
</comment>
<evidence type="ECO:0000313" key="2">
    <source>
        <dbReference type="Proteomes" id="UP000019141"/>
    </source>
</evidence>